<protein>
    <submittedName>
        <fullName evidence="1">IS4 family transposase</fullName>
    </submittedName>
</protein>
<organism evidence="1 2">
    <name type="scientific">Dichotomicrobium thermohalophilum</name>
    <dbReference type="NCBI Taxonomy" id="933063"/>
    <lineage>
        <taxon>Bacteria</taxon>
        <taxon>Pseudomonadati</taxon>
        <taxon>Pseudomonadota</taxon>
        <taxon>Alphaproteobacteria</taxon>
        <taxon>Hyphomicrobiales</taxon>
        <taxon>Hyphomicrobiaceae</taxon>
        <taxon>Dichotomicrobium</taxon>
    </lineage>
</organism>
<dbReference type="AlphaFoldDB" id="A0A397QC30"/>
<comment type="caution">
    <text evidence="1">The sequence shown here is derived from an EMBL/GenBank/DDBJ whole genome shotgun (WGS) entry which is preliminary data.</text>
</comment>
<sequence>MRFILLPGHRYDTVGVAPLIRGLRFDALLADKAFDSSWIIDEMNERGAGICISQRPQRKTPLEIDGDMYTWRHLIENFFCKLREFKRIAMRSDKTDTSFAAMISACAAIINSR</sequence>
<dbReference type="Proteomes" id="UP000266273">
    <property type="component" value="Unassembled WGS sequence"/>
</dbReference>
<keyword evidence="2" id="KW-1185">Reference proteome</keyword>
<evidence type="ECO:0000313" key="2">
    <source>
        <dbReference type="Proteomes" id="UP000266273"/>
    </source>
</evidence>
<evidence type="ECO:0000313" key="1">
    <source>
        <dbReference type="EMBL" id="RIA55801.1"/>
    </source>
</evidence>
<gene>
    <name evidence="1" type="ORF">BXY53_0881</name>
</gene>
<proteinExistence type="predicted"/>
<dbReference type="EMBL" id="QXDF01000001">
    <property type="protein sequence ID" value="RIA55801.1"/>
    <property type="molecule type" value="Genomic_DNA"/>
</dbReference>
<reference evidence="1 2" key="1">
    <citation type="submission" date="2018-08" db="EMBL/GenBank/DDBJ databases">
        <title>Genomic Encyclopedia of Archaeal and Bacterial Type Strains, Phase II (KMG-II): from individual species to whole genera.</title>
        <authorList>
            <person name="Goeker M."/>
        </authorList>
    </citation>
    <scope>NUCLEOTIDE SEQUENCE [LARGE SCALE GENOMIC DNA]</scope>
    <source>
        <strain evidence="1 2">DSM 5002</strain>
    </source>
</reference>
<name>A0A397QC30_9HYPH</name>
<accession>A0A397QC30</accession>